<organism evidence="1">
    <name type="scientific">Siphoviridae sp. ctr4Z12</name>
    <dbReference type="NCBI Taxonomy" id="2827280"/>
    <lineage>
        <taxon>Viruses</taxon>
        <taxon>Duplodnaviria</taxon>
        <taxon>Heunggongvirae</taxon>
        <taxon>Uroviricota</taxon>
        <taxon>Caudoviricetes</taxon>
    </lineage>
</organism>
<proteinExistence type="predicted"/>
<protein>
    <submittedName>
        <fullName evidence="1">Uncharacterized protein</fullName>
    </submittedName>
</protein>
<dbReference type="EMBL" id="BK015818">
    <property type="protein sequence ID" value="DAE26439.1"/>
    <property type="molecule type" value="Genomic_DNA"/>
</dbReference>
<evidence type="ECO:0000313" key="1">
    <source>
        <dbReference type="EMBL" id="DAE26439.1"/>
    </source>
</evidence>
<accession>A0A8S5R4R9</accession>
<sequence length="234" mass="26926">MITKMGKKAWDFITQGKITDEWFDTDTVTVNGVIVNRENYGSSTYYKQEWQYENRFKILERQAFSSPMYTNISDAALYDLLFPYRISMLVRNNQNYDAKNFACNPFIYGKDSDGYTRSVFFGASDAPENEDHYWLQDWLQGVYCYTYSRNEVKKDNVTVEKLAIYNSTENEVTIKEMCACVKYLWTTNANEGPTTANTSTGMTEAAAPLIMIDRTVLDTPLVIPAKSLGYLILK</sequence>
<reference evidence="1" key="1">
    <citation type="journal article" date="2021" name="Proc. Natl. Acad. Sci. U.S.A.">
        <title>A Catalog of Tens of Thousands of Viruses from Human Metagenomes Reveals Hidden Associations with Chronic Diseases.</title>
        <authorList>
            <person name="Tisza M.J."/>
            <person name="Buck C.B."/>
        </authorList>
    </citation>
    <scope>NUCLEOTIDE SEQUENCE</scope>
    <source>
        <strain evidence="1">Ctr4Z12</strain>
    </source>
</reference>
<name>A0A8S5R4R9_9CAUD</name>